<feature type="transmembrane region" description="Helical" evidence="1">
    <location>
        <begin position="54"/>
        <end position="76"/>
    </location>
</feature>
<dbReference type="GeneID" id="6078326"/>
<evidence type="ECO:0000256" key="1">
    <source>
        <dbReference type="SAM" id="Phobius"/>
    </source>
</evidence>
<sequence>MGAGDTAVRRGHHITFGAIVLFSIIELSLSAWLTAQYSIHHNYTRISVRDRVRFILFCATWTVSFGSMLMILFYHAATGVLTSVGAHLLFLGLTWLLWTAGAAAITQTLGGGLNCKTQDLFVYCTHLNALEGFAWLIWILVTFAIIAVLIRGIASARRGDGYAGGLVSV</sequence>
<keyword evidence="1" id="KW-1133">Transmembrane helix</keyword>
<gene>
    <name evidence="2" type="ORF">LACBIDRAFT_192676</name>
</gene>
<dbReference type="Proteomes" id="UP000001194">
    <property type="component" value="Unassembled WGS sequence"/>
</dbReference>
<dbReference type="HOGENOM" id="CLU_109463_0_1_1"/>
<feature type="transmembrane region" description="Helical" evidence="1">
    <location>
        <begin position="88"/>
        <end position="113"/>
    </location>
</feature>
<keyword evidence="1" id="KW-0472">Membrane</keyword>
<dbReference type="InParanoid" id="B0DFD8"/>
<dbReference type="EMBL" id="DS547107">
    <property type="protein sequence ID" value="EDR06847.1"/>
    <property type="molecule type" value="Genomic_DNA"/>
</dbReference>
<protein>
    <submittedName>
        <fullName evidence="2">Predicted protein</fullName>
    </submittedName>
</protein>
<accession>B0DFD8</accession>
<feature type="transmembrane region" description="Helical" evidence="1">
    <location>
        <begin position="12"/>
        <end position="34"/>
    </location>
</feature>
<evidence type="ECO:0000313" key="3">
    <source>
        <dbReference type="Proteomes" id="UP000001194"/>
    </source>
</evidence>
<feature type="transmembrane region" description="Helical" evidence="1">
    <location>
        <begin position="133"/>
        <end position="154"/>
    </location>
</feature>
<dbReference type="STRING" id="486041.B0DFD8"/>
<keyword evidence="1" id="KW-0812">Transmembrane</keyword>
<proteinExistence type="predicted"/>
<keyword evidence="3" id="KW-1185">Reference proteome</keyword>
<name>B0DFD8_LACBS</name>
<organism evidence="3">
    <name type="scientific">Laccaria bicolor (strain S238N-H82 / ATCC MYA-4686)</name>
    <name type="common">Bicoloured deceiver</name>
    <name type="synonym">Laccaria laccata var. bicolor</name>
    <dbReference type="NCBI Taxonomy" id="486041"/>
    <lineage>
        <taxon>Eukaryota</taxon>
        <taxon>Fungi</taxon>
        <taxon>Dikarya</taxon>
        <taxon>Basidiomycota</taxon>
        <taxon>Agaricomycotina</taxon>
        <taxon>Agaricomycetes</taxon>
        <taxon>Agaricomycetidae</taxon>
        <taxon>Agaricales</taxon>
        <taxon>Agaricineae</taxon>
        <taxon>Hydnangiaceae</taxon>
        <taxon>Laccaria</taxon>
    </lineage>
</organism>
<dbReference type="RefSeq" id="XP_001882694.1">
    <property type="nucleotide sequence ID" value="XM_001882659.1"/>
</dbReference>
<evidence type="ECO:0000313" key="2">
    <source>
        <dbReference type="EMBL" id="EDR06847.1"/>
    </source>
</evidence>
<dbReference type="AlphaFoldDB" id="B0DFD8"/>
<reference evidence="2 3" key="1">
    <citation type="journal article" date="2008" name="Nature">
        <title>The genome of Laccaria bicolor provides insights into mycorrhizal symbiosis.</title>
        <authorList>
            <person name="Martin F."/>
            <person name="Aerts A."/>
            <person name="Ahren D."/>
            <person name="Brun A."/>
            <person name="Danchin E.G.J."/>
            <person name="Duchaussoy F."/>
            <person name="Gibon J."/>
            <person name="Kohler A."/>
            <person name="Lindquist E."/>
            <person name="Pereda V."/>
            <person name="Salamov A."/>
            <person name="Shapiro H.J."/>
            <person name="Wuyts J."/>
            <person name="Blaudez D."/>
            <person name="Buee M."/>
            <person name="Brokstein P."/>
            <person name="Canbaeck B."/>
            <person name="Cohen D."/>
            <person name="Courty P.E."/>
            <person name="Coutinho P.M."/>
            <person name="Delaruelle C."/>
            <person name="Detter J.C."/>
            <person name="Deveau A."/>
            <person name="DiFazio S."/>
            <person name="Duplessis S."/>
            <person name="Fraissinet-Tachet L."/>
            <person name="Lucic E."/>
            <person name="Frey-Klett P."/>
            <person name="Fourrey C."/>
            <person name="Feussner I."/>
            <person name="Gay G."/>
            <person name="Grimwood J."/>
            <person name="Hoegger P.J."/>
            <person name="Jain P."/>
            <person name="Kilaru S."/>
            <person name="Labbe J."/>
            <person name="Lin Y.C."/>
            <person name="Legue V."/>
            <person name="Le Tacon F."/>
            <person name="Marmeisse R."/>
            <person name="Melayah D."/>
            <person name="Montanini B."/>
            <person name="Muratet M."/>
            <person name="Nehls U."/>
            <person name="Niculita-Hirzel H."/>
            <person name="Oudot-Le Secq M.P."/>
            <person name="Peter M."/>
            <person name="Quesneville H."/>
            <person name="Rajashekar B."/>
            <person name="Reich M."/>
            <person name="Rouhier N."/>
            <person name="Schmutz J."/>
            <person name="Yin T."/>
            <person name="Chalot M."/>
            <person name="Henrissat B."/>
            <person name="Kuees U."/>
            <person name="Lucas S."/>
            <person name="Van de Peer Y."/>
            <person name="Podila G.K."/>
            <person name="Polle A."/>
            <person name="Pukkila P.J."/>
            <person name="Richardson P.M."/>
            <person name="Rouze P."/>
            <person name="Sanders I.R."/>
            <person name="Stajich J.E."/>
            <person name="Tunlid A."/>
            <person name="Tuskan G."/>
            <person name="Grigoriev I.V."/>
        </authorList>
    </citation>
    <scope>NUCLEOTIDE SEQUENCE [LARGE SCALE GENOMIC DNA]</scope>
    <source>
        <strain evidence="3">S238N-H82 / ATCC MYA-4686</strain>
    </source>
</reference>
<dbReference type="KEGG" id="lbc:LACBIDRAFT_192676"/>
<dbReference type="OrthoDB" id="2117453at2759"/>